<dbReference type="AlphaFoldDB" id="A0A4Y7T133"/>
<organism evidence="2 3">
    <name type="scientific">Coprinellus micaceus</name>
    <name type="common">Glistening ink-cap mushroom</name>
    <name type="synonym">Coprinus micaceus</name>
    <dbReference type="NCBI Taxonomy" id="71717"/>
    <lineage>
        <taxon>Eukaryota</taxon>
        <taxon>Fungi</taxon>
        <taxon>Dikarya</taxon>
        <taxon>Basidiomycota</taxon>
        <taxon>Agaricomycotina</taxon>
        <taxon>Agaricomycetes</taxon>
        <taxon>Agaricomycetidae</taxon>
        <taxon>Agaricales</taxon>
        <taxon>Agaricineae</taxon>
        <taxon>Psathyrellaceae</taxon>
        <taxon>Coprinellus</taxon>
    </lineage>
</organism>
<sequence>MTIRHGVPERKASRYPTSSILTNAPHRGFCPEFWRTPSKPEADEQAGLDSQERRWRNLIVNADCR</sequence>
<keyword evidence="3" id="KW-1185">Reference proteome</keyword>
<proteinExistence type="predicted"/>
<dbReference type="Proteomes" id="UP000298030">
    <property type="component" value="Unassembled WGS sequence"/>
</dbReference>
<accession>A0A4Y7T133</accession>
<gene>
    <name evidence="2" type="ORF">FA13DRAFT_1736035</name>
</gene>
<reference evidence="2 3" key="1">
    <citation type="journal article" date="2019" name="Nat. Ecol. Evol.">
        <title>Megaphylogeny resolves global patterns of mushroom evolution.</title>
        <authorList>
            <person name="Varga T."/>
            <person name="Krizsan K."/>
            <person name="Foldi C."/>
            <person name="Dima B."/>
            <person name="Sanchez-Garcia M."/>
            <person name="Sanchez-Ramirez S."/>
            <person name="Szollosi G.J."/>
            <person name="Szarkandi J.G."/>
            <person name="Papp V."/>
            <person name="Albert L."/>
            <person name="Andreopoulos W."/>
            <person name="Angelini C."/>
            <person name="Antonin V."/>
            <person name="Barry K.W."/>
            <person name="Bougher N.L."/>
            <person name="Buchanan P."/>
            <person name="Buyck B."/>
            <person name="Bense V."/>
            <person name="Catcheside P."/>
            <person name="Chovatia M."/>
            <person name="Cooper J."/>
            <person name="Damon W."/>
            <person name="Desjardin D."/>
            <person name="Finy P."/>
            <person name="Geml J."/>
            <person name="Haridas S."/>
            <person name="Hughes K."/>
            <person name="Justo A."/>
            <person name="Karasinski D."/>
            <person name="Kautmanova I."/>
            <person name="Kiss B."/>
            <person name="Kocsube S."/>
            <person name="Kotiranta H."/>
            <person name="LaButti K.M."/>
            <person name="Lechner B.E."/>
            <person name="Liimatainen K."/>
            <person name="Lipzen A."/>
            <person name="Lukacs Z."/>
            <person name="Mihaltcheva S."/>
            <person name="Morgado L.N."/>
            <person name="Niskanen T."/>
            <person name="Noordeloos M.E."/>
            <person name="Ohm R.A."/>
            <person name="Ortiz-Santana B."/>
            <person name="Ovrebo C."/>
            <person name="Racz N."/>
            <person name="Riley R."/>
            <person name="Savchenko A."/>
            <person name="Shiryaev A."/>
            <person name="Soop K."/>
            <person name="Spirin V."/>
            <person name="Szebenyi C."/>
            <person name="Tomsovsky M."/>
            <person name="Tulloss R.E."/>
            <person name="Uehling J."/>
            <person name="Grigoriev I.V."/>
            <person name="Vagvolgyi C."/>
            <person name="Papp T."/>
            <person name="Martin F.M."/>
            <person name="Miettinen O."/>
            <person name="Hibbett D.S."/>
            <person name="Nagy L.G."/>
        </authorList>
    </citation>
    <scope>NUCLEOTIDE SEQUENCE [LARGE SCALE GENOMIC DNA]</scope>
    <source>
        <strain evidence="2 3">FP101781</strain>
    </source>
</reference>
<evidence type="ECO:0000313" key="3">
    <source>
        <dbReference type="Proteomes" id="UP000298030"/>
    </source>
</evidence>
<feature type="region of interest" description="Disordered" evidence="1">
    <location>
        <begin position="1"/>
        <end position="21"/>
    </location>
</feature>
<protein>
    <submittedName>
        <fullName evidence="2">Uncharacterized protein</fullName>
    </submittedName>
</protein>
<feature type="compositionally biased region" description="Basic and acidic residues" evidence="1">
    <location>
        <begin position="1"/>
        <end position="12"/>
    </location>
</feature>
<name>A0A4Y7T133_COPMI</name>
<evidence type="ECO:0000256" key="1">
    <source>
        <dbReference type="SAM" id="MobiDB-lite"/>
    </source>
</evidence>
<dbReference type="EMBL" id="QPFP01000036">
    <property type="protein sequence ID" value="TEB27855.1"/>
    <property type="molecule type" value="Genomic_DNA"/>
</dbReference>
<comment type="caution">
    <text evidence="2">The sequence shown here is derived from an EMBL/GenBank/DDBJ whole genome shotgun (WGS) entry which is preliminary data.</text>
</comment>
<evidence type="ECO:0000313" key="2">
    <source>
        <dbReference type="EMBL" id="TEB27855.1"/>
    </source>
</evidence>